<protein>
    <submittedName>
        <fullName evidence="1">Uncharacterized protein</fullName>
    </submittedName>
</protein>
<evidence type="ECO:0000313" key="1">
    <source>
        <dbReference type="EMBL" id="NRF72184.1"/>
    </source>
</evidence>
<sequence length="76" mass="8869">MPHAPHRRAKEDRKAKIMALVDTHEGARQRRSTEVRRFAQQAAQRDPDPVEALDSEYDIDPIASLMIELDDDHRFF</sequence>
<keyword evidence="2" id="KW-1185">Reference proteome</keyword>
<gene>
    <name evidence="1" type="ORF">HLB44_34890</name>
</gene>
<dbReference type="EMBL" id="JABRWJ010000019">
    <property type="protein sequence ID" value="NRF72184.1"/>
    <property type="molecule type" value="Genomic_DNA"/>
</dbReference>
<reference evidence="1 2" key="1">
    <citation type="submission" date="2020-05" db="EMBL/GenBank/DDBJ databases">
        <title>Aquincola sp. isolate from soil.</title>
        <authorList>
            <person name="Han J."/>
            <person name="Kim D.-U."/>
        </authorList>
    </citation>
    <scope>NUCLEOTIDE SEQUENCE [LARGE SCALE GENOMIC DNA]</scope>
    <source>
        <strain evidence="1 2">S2</strain>
    </source>
</reference>
<comment type="caution">
    <text evidence="1">The sequence shown here is derived from an EMBL/GenBank/DDBJ whole genome shotgun (WGS) entry which is preliminary data.</text>
</comment>
<name>A0ABX2ETY7_9BURK</name>
<proteinExistence type="predicted"/>
<evidence type="ECO:0000313" key="2">
    <source>
        <dbReference type="Proteomes" id="UP000737171"/>
    </source>
</evidence>
<organism evidence="1 2">
    <name type="scientific">Pseudaquabacterium terrae</name>
    <dbReference type="NCBI Taxonomy" id="2732868"/>
    <lineage>
        <taxon>Bacteria</taxon>
        <taxon>Pseudomonadati</taxon>
        <taxon>Pseudomonadota</taxon>
        <taxon>Betaproteobacteria</taxon>
        <taxon>Burkholderiales</taxon>
        <taxon>Sphaerotilaceae</taxon>
        <taxon>Pseudaquabacterium</taxon>
    </lineage>
</organism>
<dbReference type="Proteomes" id="UP000737171">
    <property type="component" value="Unassembled WGS sequence"/>
</dbReference>
<accession>A0ABX2ETY7</accession>
<dbReference type="RefSeq" id="WP_173134948.1">
    <property type="nucleotide sequence ID" value="NZ_JABRWJ010000019.1"/>
</dbReference>